<accession>A0AAJ1NXX2</accession>
<gene>
    <name evidence="1" type="ORF">N5C89_29345</name>
</gene>
<name>A0AAJ1NXX2_9ENTR</name>
<sequence length="155" mass="17654">MARKENIKENKLVQKALNTISITTLCSEAKTVMRKLIQDSTFLGINRVPEEDVYYIVQNATEISEESVLLHLKNYRQIKGKDYPKGKSSAEKYKRICTEVSKAFEEILNDGTTMNGLRKYVKKNPLTEDQVKTVQALLEQGVDAQSVIDLLVKMK</sequence>
<comment type="caution">
    <text evidence="1">The sequence shown here is derived from an EMBL/GenBank/DDBJ whole genome shotgun (WGS) entry which is preliminary data.</text>
</comment>
<protein>
    <submittedName>
        <fullName evidence="1">Uncharacterized protein</fullName>
    </submittedName>
</protein>
<reference evidence="1" key="1">
    <citation type="submission" date="2022-09" db="EMBL/GenBank/DDBJ databases">
        <title>Intensive care unit water sources are persistently colonized with multi-drug resistant bacteria and are the site of extensive horizontal gene transfer of antibiotic resistance genes.</title>
        <authorList>
            <person name="Diorio-Toth L."/>
        </authorList>
    </citation>
    <scope>NUCLEOTIDE SEQUENCE</scope>
    <source>
        <strain evidence="1">GD03918</strain>
    </source>
</reference>
<dbReference type="RefSeq" id="WP_142631664.1">
    <property type="nucleotide sequence ID" value="NZ_JAOCBF010000072.1"/>
</dbReference>
<proteinExistence type="predicted"/>
<dbReference type="AlphaFoldDB" id="A0AAJ1NXX2"/>
<organism evidence="1 2">
    <name type="scientific">Klebsiella michiganensis</name>
    <dbReference type="NCBI Taxonomy" id="1134687"/>
    <lineage>
        <taxon>Bacteria</taxon>
        <taxon>Pseudomonadati</taxon>
        <taxon>Pseudomonadota</taxon>
        <taxon>Gammaproteobacteria</taxon>
        <taxon>Enterobacterales</taxon>
        <taxon>Enterobacteriaceae</taxon>
        <taxon>Klebsiella/Raoultella group</taxon>
        <taxon>Klebsiella</taxon>
    </lineage>
</organism>
<dbReference type="EMBL" id="JAOCBF010000072">
    <property type="protein sequence ID" value="MDH0966946.1"/>
    <property type="molecule type" value="Genomic_DNA"/>
</dbReference>
<evidence type="ECO:0000313" key="1">
    <source>
        <dbReference type="EMBL" id="MDH0966946.1"/>
    </source>
</evidence>
<evidence type="ECO:0000313" key="2">
    <source>
        <dbReference type="Proteomes" id="UP001159937"/>
    </source>
</evidence>
<dbReference type="Proteomes" id="UP001159937">
    <property type="component" value="Unassembled WGS sequence"/>
</dbReference>